<dbReference type="EC" id="2.7.13.3" evidence="3"/>
<keyword evidence="12" id="KW-0902">Two-component regulatory system</keyword>
<dbReference type="InterPro" id="IPR003661">
    <property type="entry name" value="HisK_dim/P_dom"/>
</dbReference>
<evidence type="ECO:0000256" key="13">
    <source>
        <dbReference type="ARBA" id="ARBA00023136"/>
    </source>
</evidence>
<keyword evidence="6" id="KW-0808">Transferase</keyword>
<evidence type="ECO:0000256" key="11">
    <source>
        <dbReference type="ARBA" id="ARBA00022989"/>
    </source>
</evidence>
<dbReference type="InterPro" id="IPR003594">
    <property type="entry name" value="HATPase_dom"/>
</dbReference>
<evidence type="ECO:0000256" key="5">
    <source>
        <dbReference type="ARBA" id="ARBA00022553"/>
    </source>
</evidence>
<evidence type="ECO:0000256" key="2">
    <source>
        <dbReference type="ARBA" id="ARBA00004651"/>
    </source>
</evidence>
<evidence type="ECO:0000259" key="16">
    <source>
        <dbReference type="PROSITE" id="PS50109"/>
    </source>
</evidence>
<dbReference type="GO" id="GO:0016301">
    <property type="term" value="F:kinase activity"/>
    <property type="evidence" value="ECO:0007669"/>
    <property type="project" value="UniProtKB-KW"/>
</dbReference>
<feature type="transmembrane region" description="Helical" evidence="15">
    <location>
        <begin position="36"/>
        <end position="60"/>
    </location>
</feature>
<sequence>MTQRRATLVARRAWSAAGRAAVALGRRLRRSWRRSLQFRVAISTVVVTGAVVVLIGLFLIDQIGNGILKAKRDAAVSQASSGLDAARAHFAGVGPSDYTGIRQAVDQLTTDLTSSANDAGLFTVVVRSPDASVDKQLGSGPAIPADLRSTVRTGVIAVAYAPVTPPNQRHVPGLIVGEPVSTRAGSFEVYYLFPLTAEADTINLVRRTALVAGTALVLLVAAIAALVTRQVVRPVRTVAQIAERFAAGELSQRVKVSGEDDIALLAVAFNDMATSLQQQIQRLEQLSRYQQRFTSDVSHELRTPLTTVRMAAELLYTSRDEFDAALARSAELLINELDRFENLLADLLEISRYDAGAARLESERVDFTGIVERAVAASSSLAERHRTKLRLETTSQPLPVDVDARRVERILRNLIANGLDHAEGKPVIVTIGWDEEAVAVTVRDHGVGLRPGEAGLVFNRFWRGDPSRSRLTGGTGLGLAISLEDARLHGGWLQAWGERGKGANFRLTLPRTAGHPVTSSPLPLTPVEVNA</sequence>
<dbReference type="Gene3D" id="3.30.565.10">
    <property type="entry name" value="Histidine kinase-like ATPase, C-terminal domain"/>
    <property type="match status" value="1"/>
</dbReference>
<keyword evidence="4" id="KW-1003">Cell membrane</keyword>
<dbReference type="EMBL" id="CP097332">
    <property type="protein sequence ID" value="UQX87528.1"/>
    <property type="molecule type" value="Genomic_DNA"/>
</dbReference>
<keyword evidence="10" id="KW-0067">ATP-binding</keyword>
<dbReference type="PRINTS" id="PR00344">
    <property type="entry name" value="BCTRLSENSOR"/>
</dbReference>
<reference evidence="18" key="1">
    <citation type="journal article" date="2018" name="Int. J. Syst. Evol. Microbiol.">
        <title>Jatrophihabitans telluris sp. nov., isolated from sediment soil of lava forest wetlands and the emended description of the genus Jatrophihabitans.</title>
        <authorList>
            <person name="Lee K.C."/>
            <person name="Suh M.K."/>
            <person name="Eom M.K."/>
            <person name="Kim K.K."/>
            <person name="Kim J.S."/>
            <person name="Kim D.S."/>
            <person name="Ko S.H."/>
            <person name="Shin Y.K."/>
            <person name="Lee J.S."/>
        </authorList>
    </citation>
    <scope>NUCLEOTIDE SEQUENCE</scope>
    <source>
        <strain evidence="18">N237</strain>
    </source>
</reference>
<protein>
    <recommendedName>
        <fullName evidence="14">Sensor histidine kinase MtrB</fullName>
        <ecNumber evidence="3">2.7.13.3</ecNumber>
    </recommendedName>
</protein>
<keyword evidence="7 15" id="KW-0812">Transmembrane</keyword>
<dbReference type="Gene3D" id="1.10.287.130">
    <property type="match status" value="1"/>
</dbReference>
<evidence type="ECO:0000313" key="19">
    <source>
        <dbReference type="Proteomes" id="UP001056336"/>
    </source>
</evidence>
<keyword evidence="13 15" id="KW-0472">Membrane</keyword>
<keyword evidence="9 18" id="KW-0418">Kinase</keyword>
<accession>A0ABY4QV41</accession>
<keyword evidence="19" id="KW-1185">Reference proteome</keyword>
<dbReference type="PROSITE" id="PS50885">
    <property type="entry name" value="HAMP"/>
    <property type="match status" value="1"/>
</dbReference>
<dbReference type="InterPro" id="IPR036890">
    <property type="entry name" value="HATPase_C_sf"/>
</dbReference>
<evidence type="ECO:0000256" key="6">
    <source>
        <dbReference type="ARBA" id="ARBA00022679"/>
    </source>
</evidence>
<comment type="subcellular location">
    <subcellularLocation>
        <location evidence="2">Cell membrane</location>
        <topology evidence="2">Multi-pass membrane protein</topology>
    </subcellularLocation>
</comment>
<evidence type="ECO:0000256" key="3">
    <source>
        <dbReference type="ARBA" id="ARBA00012438"/>
    </source>
</evidence>
<evidence type="ECO:0000313" key="18">
    <source>
        <dbReference type="EMBL" id="UQX87528.1"/>
    </source>
</evidence>
<evidence type="ECO:0000256" key="4">
    <source>
        <dbReference type="ARBA" id="ARBA00022475"/>
    </source>
</evidence>
<dbReference type="InterPro" id="IPR047669">
    <property type="entry name" value="MtrAB_MtrB"/>
</dbReference>
<dbReference type="CDD" id="cd06225">
    <property type="entry name" value="HAMP"/>
    <property type="match status" value="1"/>
</dbReference>
<feature type="domain" description="Histidine kinase" evidence="16">
    <location>
        <begin position="296"/>
        <end position="513"/>
    </location>
</feature>
<dbReference type="NCBIfam" id="NF040691">
    <property type="entry name" value="MtrAB_MtrB"/>
    <property type="match status" value="1"/>
</dbReference>
<proteinExistence type="predicted"/>
<dbReference type="PANTHER" id="PTHR43547">
    <property type="entry name" value="TWO-COMPONENT HISTIDINE KINASE"/>
    <property type="match status" value="1"/>
</dbReference>
<dbReference type="Pfam" id="PF02518">
    <property type="entry name" value="HATPase_c"/>
    <property type="match status" value="1"/>
</dbReference>
<dbReference type="SMART" id="SM00388">
    <property type="entry name" value="HisKA"/>
    <property type="match status" value="1"/>
</dbReference>
<dbReference type="SMART" id="SM00304">
    <property type="entry name" value="HAMP"/>
    <property type="match status" value="1"/>
</dbReference>
<dbReference type="CDD" id="cd00075">
    <property type="entry name" value="HATPase"/>
    <property type="match status" value="1"/>
</dbReference>
<name>A0ABY4QV41_9ACTN</name>
<dbReference type="PROSITE" id="PS50109">
    <property type="entry name" value="HIS_KIN"/>
    <property type="match status" value="1"/>
</dbReference>
<dbReference type="InterPro" id="IPR004358">
    <property type="entry name" value="Sig_transdc_His_kin-like_C"/>
</dbReference>
<evidence type="ECO:0000256" key="9">
    <source>
        <dbReference type="ARBA" id="ARBA00022777"/>
    </source>
</evidence>
<dbReference type="RefSeq" id="WP_249770135.1">
    <property type="nucleotide sequence ID" value="NZ_CP097332.1"/>
</dbReference>
<dbReference type="Pfam" id="PF00512">
    <property type="entry name" value="HisKA"/>
    <property type="match status" value="1"/>
</dbReference>
<dbReference type="Proteomes" id="UP001056336">
    <property type="component" value="Chromosome"/>
</dbReference>
<keyword evidence="11 15" id="KW-1133">Transmembrane helix</keyword>
<keyword evidence="8" id="KW-0547">Nucleotide-binding</keyword>
<dbReference type="SUPFAM" id="SSF55874">
    <property type="entry name" value="ATPase domain of HSP90 chaperone/DNA topoisomerase II/histidine kinase"/>
    <property type="match status" value="1"/>
</dbReference>
<comment type="catalytic activity">
    <reaction evidence="1">
        <text>ATP + protein L-histidine = ADP + protein N-phospho-L-histidine.</text>
        <dbReference type="EC" id="2.7.13.3"/>
    </reaction>
</comment>
<dbReference type="PANTHER" id="PTHR43547:SF2">
    <property type="entry name" value="HYBRID SIGNAL TRANSDUCTION HISTIDINE KINASE C"/>
    <property type="match status" value="1"/>
</dbReference>
<dbReference type="CDD" id="cd00082">
    <property type="entry name" value="HisKA"/>
    <property type="match status" value="1"/>
</dbReference>
<organism evidence="18 19">
    <name type="scientific">Jatrophihabitans telluris</name>
    <dbReference type="NCBI Taxonomy" id="2038343"/>
    <lineage>
        <taxon>Bacteria</taxon>
        <taxon>Bacillati</taxon>
        <taxon>Actinomycetota</taxon>
        <taxon>Actinomycetes</taxon>
        <taxon>Jatrophihabitantales</taxon>
        <taxon>Jatrophihabitantaceae</taxon>
        <taxon>Jatrophihabitans</taxon>
    </lineage>
</organism>
<gene>
    <name evidence="18" type="primary">mtrB</name>
    <name evidence="18" type="ORF">M6D93_14630</name>
</gene>
<evidence type="ECO:0000259" key="17">
    <source>
        <dbReference type="PROSITE" id="PS50885"/>
    </source>
</evidence>
<dbReference type="SMART" id="SM00387">
    <property type="entry name" value="HATPase_c"/>
    <property type="match status" value="1"/>
</dbReference>
<dbReference type="InterPro" id="IPR036097">
    <property type="entry name" value="HisK_dim/P_sf"/>
</dbReference>
<evidence type="ECO:0000256" key="1">
    <source>
        <dbReference type="ARBA" id="ARBA00000085"/>
    </source>
</evidence>
<evidence type="ECO:0000256" key="8">
    <source>
        <dbReference type="ARBA" id="ARBA00022741"/>
    </source>
</evidence>
<evidence type="ECO:0000256" key="15">
    <source>
        <dbReference type="SAM" id="Phobius"/>
    </source>
</evidence>
<dbReference type="Pfam" id="PF00672">
    <property type="entry name" value="HAMP"/>
    <property type="match status" value="1"/>
</dbReference>
<evidence type="ECO:0000256" key="7">
    <source>
        <dbReference type="ARBA" id="ARBA00022692"/>
    </source>
</evidence>
<dbReference type="SUPFAM" id="SSF158472">
    <property type="entry name" value="HAMP domain-like"/>
    <property type="match status" value="1"/>
</dbReference>
<evidence type="ECO:0000256" key="12">
    <source>
        <dbReference type="ARBA" id="ARBA00023012"/>
    </source>
</evidence>
<dbReference type="InterPro" id="IPR005467">
    <property type="entry name" value="His_kinase_dom"/>
</dbReference>
<evidence type="ECO:0000256" key="14">
    <source>
        <dbReference type="ARBA" id="ARBA00035305"/>
    </source>
</evidence>
<evidence type="ECO:0000256" key="10">
    <source>
        <dbReference type="ARBA" id="ARBA00022840"/>
    </source>
</evidence>
<keyword evidence="5" id="KW-0597">Phosphoprotein</keyword>
<dbReference type="SUPFAM" id="SSF47384">
    <property type="entry name" value="Homodimeric domain of signal transducing histidine kinase"/>
    <property type="match status" value="1"/>
</dbReference>
<feature type="domain" description="HAMP" evidence="17">
    <location>
        <begin position="229"/>
        <end position="281"/>
    </location>
</feature>
<dbReference type="InterPro" id="IPR003660">
    <property type="entry name" value="HAMP_dom"/>
</dbReference>
<reference evidence="18" key="2">
    <citation type="submission" date="2022-05" db="EMBL/GenBank/DDBJ databases">
        <authorList>
            <person name="Kim J.-S."/>
            <person name="Lee K."/>
            <person name="Suh M."/>
            <person name="Eom M."/>
            <person name="Kim J.-S."/>
            <person name="Kim D.-S."/>
            <person name="Ko S.-H."/>
            <person name="Shin Y."/>
            <person name="Lee J.-S."/>
        </authorList>
    </citation>
    <scope>NUCLEOTIDE SEQUENCE</scope>
    <source>
        <strain evidence="18">N237</strain>
    </source>
</reference>
<dbReference type="Gene3D" id="6.10.340.10">
    <property type="match status" value="1"/>
</dbReference>